<evidence type="ECO:0000256" key="6">
    <source>
        <dbReference type="ARBA" id="ARBA00022603"/>
    </source>
</evidence>
<evidence type="ECO:0000256" key="3">
    <source>
        <dbReference type="ARBA" id="ARBA00022485"/>
    </source>
</evidence>
<dbReference type="EMBL" id="FORX01000001">
    <property type="protein sequence ID" value="SFI98880.1"/>
    <property type="molecule type" value="Genomic_DNA"/>
</dbReference>
<accession>A0A1I3MPZ0</accession>
<dbReference type="PROSITE" id="PS51918">
    <property type="entry name" value="RADICAL_SAM"/>
    <property type="match status" value="1"/>
</dbReference>
<comment type="miscellaneous">
    <text evidence="14">Reaction proceeds by a ping-pong mechanism involving intermediate methylation of a conserved cysteine residue.</text>
</comment>
<dbReference type="GO" id="GO:0019843">
    <property type="term" value="F:rRNA binding"/>
    <property type="evidence" value="ECO:0007669"/>
    <property type="project" value="UniProtKB-UniRule"/>
</dbReference>
<evidence type="ECO:0000256" key="11">
    <source>
        <dbReference type="ARBA" id="ARBA00023004"/>
    </source>
</evidence>
<evidence type="ECO:0000256" key="12">
    <source>
        <dbReference type="ARBA" id="ARBA00023014"/>
    </source>
</evidence>
<dbReference type="Proteomes" id="UP000198635">
    <property type="component" value="Unassembled WGS sequence"/>
</dbReference>
<feature type="binding site" evidence="14">
    <location>
        <position position="117"/>
    </location>
    <ligand>
        <name>[4Fe-4S] cluster</name>
        <dbReference type="ChEBI" id="CHEBI:49883"/>
        <note>4Fe-4S-S-AdoMet</note>
    </ligand>
</feature>
<keyword evidence="4 14" id="KW-0963">Cytoplasm</keyword>
<evidence type="ECO:0000259" key="15">
    <source>
        <dbReference type="PROSITE" id="PS51918"/>
    </source>
</evidence>
<dbReference type="EC" id="2.1.1.192" evidence="14"/>
<dbReference type="RefSeq" id="WP_092372141.1">
    <property type="nucleotide sequence ID" value="NZ_FORX01000001.1"/>
</dbReference>
<evidence type="ECO:0000256" key="4">
    <source>
        <dbReference type="ARBA" id="ARBA00022490"/>
    </source>
</evidence>
<evidence type="ECO:0000256" key="2">
    <source>
        <dbReference type="ARBA" id="ARBA00007544"/>
    </source>
</evidence>
<dbReference type="GO" id="GO:0000049">
    <property type="term" value="F:tRNA binding"/>
    <property type="evidence" value="ECO:0007669"/>
    <property type="project" value="UniProtKB-UniRule"/>
</dbReference>
<dbReference type="FunFam" id="3.20.20.70:FF:000014">
    <property type="entry name" value="Probable dual-specificity RNA methyltransferase RlmN"/>
    <property type="match status" value="1"/>
</dbReference>
<evidence type="ECO:0000256" key="1">
    <source>
        <dbReference type="ARBA" id="ARBA00004496"/>
    </source>
</evidence>
<evidence type="ECO:0000256" key="5">
    <source>
        <dbReference type="ARBA" id="ARBA00022552"/>
    </source>
</evidence>
<dbReference type="GO" id="GO:0046872">
    <property type="term" value="F:metal ion binding"/>
    <property type="evidence" value="ECO:0007669"/>
    <property type="project" value="UniProtKB-KW"/>
</dbReference>
<dbReference type="InterPro" id="IPR040072">
    <property type="entry name" value="Methyltransferase_A"/>
</dbReference>
<feature type="active site" description="S-methylcysteine intermediate" evidence="14">
    <location>
        <position position="335"/>
    </location>
</feature>
<comment type="subcellular location">
    <subcellularLocation>
        <location evidence="1 14">Cytoplasm</location>
    </subcellularLocation>
</comment>
<sequence length="360" mass="40316">MRNILELTCPELEEAVKAMGHQGFRARQLWQWLWRKGVREFSAMTNLARDFREQLVREWALVWPEVHEVQTSSDGTVKLLLRLADGALVETVLIPDKERYTQCLSCQIGCPMGCTFCSTGLMGFSRNMTGGEIAAQVLVARDYLRTHGLGDEVKNLVYMGMGEPLTNWDEVRRSLEILSNAEGLEFSRRRITLSTCAIKGRMDVFGIEGLALPAISLHAPTQEIRERLMPGAARWSIEELIETLQGLELKARERVTIEYILIKGVNDSLQHARQLVRLLSHLKCKINLIAYNPGPGIEYAAPEPEDVQAFEELLRKKGFTVTLRKSKGQDIAAACGQLKTEAQGRMNSTTSNEGSKNGTA</sequence>
<keyword evidence="17" id="KW-1185">Reference proteome</keyword>
<feature type="domain" description="Radical SAM core" evidence="15">
    <location>
        <begin position="96"/>
        <end position="330"/>
    </location>
</feature>
<dbReference type="GO" id="GO:0005737">
    <property type="term" value="C:cytoplasm"/>
    <property type="evidence" value="ECO:0007669"/>
    <property type="project" value="UniProtKB-SubCell"/>
</dbReference>
<dbReference type="STRING" id="52560.SAMN04488082_10136"/>
<dbReference type="OrthoDB" id="9793973at2"/>
<dbReference type="InterPro" id="IPR058240">
    <property type="entry name" value="rSAM_sf"/>
</dbReference>
<protein>
    <recommendedName>
        <fullName evidence="14">Probable dual-specificity RNA methyltransferase RlmN</fullName>
        <ecNumber evidence="14">2.1.1.192</ecNumber>
    </recommendedName>
    <alternativeName>
        <fullName evidence="14">23S rRNA (adenine(2503)-C(2))-methyltransferase</fullName>
    </alternativeName>
    <alternativeName>
        <fullName evidence="14">23S rRNA m2A2503 methyltransferase</fullName>
    </alternativeName>
    <alternativeName>
        <fullName evidence="14">Ribosomal RNA large subunit methyltransferase N</fullName>
    </alternativeName>
    <alternativeName>
        <fullName evidence="14">tRNA (adenine(37)-C(2))-methyltransferase</fullName>
    </alternativeName>
    <alternativeName>
        <fullName evidence="14">tRNA m2A37 methyltransferase</fullName>
    </alternativeName>
</protein>
<feature type="binding site" evidence="14">
    <location>
        <position position="292"/>
    </location>
    <ligand>
        <name>S-adenosyl-L-methionine</name>
        <dbReference type="ChEBI" id="CHEBI:59789"/>
    </ligand>
</feature>
<dbReference type="GO" id="GO:0051539">
    <property type="term" value="F:4 iron, 4 sulfur cluster binding"/>
    <property type="evidence" value="ECO:0007669"/>
    <property type="project" value="UniProtKB-UniRule"/>
</dbReference>
<dbReference type="NCBIfam" id="TIGR00048">
    <property type="entry name" value="rRNA_mod_RlmN"/>
    <property type="match status" value="1"/>
</dbReference>
<evidence type="ECO:0000313" key="16">
    <source>
        <dbReference type="EMBL" id="SFI98880.1"/>
    </source>
</evidence>
<dbReference type="GO" id="GO:0070475">
    <property type="term" value="P:rRNA base methylation"/>
    <property type="evidence" value="ECO:0007669"/>
    <property type="project" value="UniProtKB-UniRule"/>
</dbReference>
<dbReference type="HAMAP" id="MF_01849">
    <property type="entry name" value="RNA_methyltr_RlmN"/>
    <property type="match status" value="1"/>
</dbReference>
<dbReference type="InterPro" id="IPR007197">
    <property type="entry name" value="rSAM"/>
</dbReference>
<feature type="binding site" evidence="14">
    <location>
        <begin position="216"/>
        <end position="218"/>
    </location>
    <ligand>
        <name>S-adenosyl-L-methionine</name>
        <dbReference type="ChEBI" id="CHEBI:59789"/>
    </ligand>
</feature>
<gene>
    <name evidence="14" type="primary">rlmN</name>
    <name evidence="16" type="ORF">SAMN04488082_10136</name>
</gene>
<comment type="cofactor">
    <cofactor evidence="14">
        <name>[4Fe-4S] cluster</name>
        <dbReference type="ChEBI" id="CHEBI:49883"/>
    </cofactor>
    <text evidence="14">Binds 1 [4Fe-4S] cluster. The cluster is coordinated with 3 cysteines and an exchangeable S-adenosyl-L-methionine.</text>
</comment>
<keyword evidence="12 14" id="KW-0411">Iron-sulfur</keyword>
<dbReference type="GO" id="GO:0070040">
    <property type="term" value="F:rRNA (adenine(2503)-C2-)-methyltransferase activity"/>
    <property type="evidence" value="ECO:0007669"/>
    <property type="project" value="UniProtKB-UniRule"/>
</dbReference>
<keyword evidence="5 14" id="KW-0698">rRNA processing</keyword>
<dbReference type="InterPro" id="IPR048641">
    <property type="entry name" value="RlmN_N"/>
</dbReference>
<keyword evidence="8 14" id="KW-0949">S-adenosyl-L-methionine</keyword>
<comment type="similarity">
    <text evidence="2 14">Belongs to the radical SAM superfamily. RlmN family.</text>
</comment>
<feature type="binding site" evidence="14">
    <location>
        <position position="110"/>
    </location>
    <ligand>
        <name>[4Fe-4S] cluster</name>
        <dbReference type="ChEBI" id="CHEBI:49883"/>
        <note>4Fe-4S-S-AdoMet</note>
    </ligand>
</feature>
<keyword evidence="6 14" id="KW-0489">Methyltransferase</keyword>
<dbReference type="GO" id="GO:0030488">
    <property type="term" value="P:tRNA methylation"/>
    <property type="evidence" value="ECO:0007669"/>
    <property type="project" value="UniProtKB-UniRule"/>
</dbReference>
<evidence type="ECO:0000256" key="8">
    <source>
        <dbReference type="ARBA" id="ARBA00022691"/>
    </source>
</evidence>
<keyword evidence="11 14" id="KW-0408">Iron</keyword>
<dbReference type="PANTHER" id="PTHR30544">
    <property type="entry name" value="23S RRNA METHYLTRANSFERASE"/>
    <property type="match status" value="1"/>
</dbReference>
<comment type="catalytic activity">
    <reaction evidence="14">
        <text>adenosine(37) in tRNA + 2 reduced [2Fe-2S]-[ferredoxin] + 2 S-adenosyl-L-methionine = 2-methyladenosine(37) in tRNA + 5'-deoxyadenosine + L-methionine + 2 oxidized [2Fe-2S]-[ferredoxin] + S-adenosyl-L-homocysteine</text>
        <dbReference type="Rhea" id="RHEA:43332"/>
        <dbReference type="Rhea" id="RHEA-COMP:10000"/>
        <dbReference type="Rhea" id="RHEA-COMP:10001"/>
        <dbReference type="Rhea" id="RHEA-COMP:10162"/>
        <dbReference type="Rhea" id="RHEA-COMP:10485"/>
        <dbReference type="ChEBI" id="CHEBI:17319"/>
        <dbReference type="ChEBI" id="CHEBI:33737"/>
        <dbReference type="ChEBI" id="CHEBI:33738"/>
        <dbReference type="ChEBI" id="CHEBI:57844"/>
        <dbReference type="ChEBI" id="CHEBI:57856"/>
        <dbReference type="ChEBI" id="CHEBI:59789"/>
        <dbReference type="ChEBI" id="CHEBI:74411"/>
        <dbReference type="ChEBI" id="CHEBI:74497"/>
        <dbReference type="EC" id="2.1.1.192"/>
    </reaction>
</comment>
<evidence type="ECO:0000256" key="9">
    <source>
        <dbReference type="ARBA" id="ARBA00022694"/>
    </source>
</evidence>
<feature type="binding site" evidence="14">
    <location>
        <begin position="162"/>
        <end position="163"/>
    </location>
    <ligand>
        <name>S-adenosyl-L-methionine</name>
        <dbReference type="ChEBI" id="CHEBI:59789"/>
    </ligand>
</feature>
<keyword evidence="3 14" id="KW-0004">4Fe-4S</keyword>
<keyword evidence="7 14" id="KW-0808">Transferase</keyword>
<evidence type="ECO:0000256" key="13">
    <source>
        <dbReference type="ARBA" id="ARBA00023157"/>
    </source>
</evidence>
<dbReference type="InterPro" id="IPR013785">
    <property type="entry name" value="Aldolase_TIM"/>
</dbReference>
<comment type="catalytic activity">
    <reaction evidence="14">
        <text>adenosine(2503) in 23S rRNA + 2 reduced [2Fe-2S]-[ferredoxin] + 2 S-adenosyl-L-methionine = 2-methyladenosine(2503) in 23S rRNA + 5'-deoxyadenosine + L-methionine + 2 oxidized [2Fe-2S]-[ferredoxin] + S-adenosyl-L-homocysteine</text>
        <dbReference type="Rhea" id="RHEA:42916"/>
        <dbReference type="Rhea" id="RHEA-COMP:10000"/>
        <dbReference type="Rhea" id="RHEA-COMP:10001"/>
        <dbReference type="Rhea" id="RHEA-COMP:10152"/>
        <dbReference type="Rhea" id="RHEA-COMP:10282"/>
        <dbReference type="ChEBI" id="CHEBI:17319"/>
        <dbReference type="ChEBI" id="CHEBI:33737"/>
        <dbReference type="ChEBI" id="CHEBI:33738"/>
        <dbReference type="ChEBI" id="CHEBI:57844"/>
        <dbReference type="ChEBI" id="CHEBI:57856"/>
        <dbReference type="ChEBI" id="CHEBI:59789"/>
        <dbReference type="ChEBI" id="CHEBI:74411"/>
        <dbReference type="ChEBI" id="CHEBI:74497"/>
        <dbReference type="EC" id="2.1.1.192"/>
    </reaction>
</comment>
<feature type="binding site" evidence="14">
    <location>
        <position position="114"/>
    </location>
    <ligand>
        <name>[4Fe-4S] cluster</name>
        <dbReference type="ChEBI" id="CHEBI:49883"/>
        <note>4Fe-4S-S-AdoMet</note>
    </ligand>
</feature>
<keyword evidence="10 14" id="KW-0479">Metal-binding</keyword>
<evidence type="ECO:0000256" key="10">
    <source>
        <dbReference type="ARBA" id="ARBA00022723"/>
    </source>
</evidence>
<dbReference type="AlphaFoldDB" id="A0A1I3MPZ0"/>
<dbReference type="Pfam" id="PF21016">
    <property type="entry name" value="RlmN_N"/>
    <property type="match status" value="1"/>
</dbReference>
<feature type="binding site" evidence="14">
    <location>
        <position position="194"/>
    </location>
    <ligand>
        <name>S-adenosyl-L-methionine</name>
        <dbReference type="ChEBI" id="CHEBI:59789"/>
    </ligand>
</feature>
<dbReference type="Gene3D" id="1.10.150.530">
    <property type="match status" value="1"/>
</dbReference>
<reference evidence="17" key="1">
    <citation type="submission" date="2016-10" db="EMBL/GenBank/DDBJ databases">
        <authorList>
            <person name="Varghese N."/>
            <person name="Submissions S."/>
        </authorList>
    </citation>
    <scope>NUCLEOTIDE SEQUENCE [LARGE SCALE GENOMIC DNA]</scope>
    <source>
        <strain evidence="17">DSM 5918</strain>
    </source>
</reference>
<comment type="caution">
    <text evidence="14">Lacks conserved residue(s) required for the propagation of feature annotation.</text>
</comment>
<comment type="function">
    <text evidence="14">Specifically methylates position 2 of adenine 2503 in 23S rRNA and position 2 of adenine 37 in tRNAs.</text>
</comment>
<dbReference type="SFLD" id="SFLDF00275">
    <property type="entry name" value="adenosine_C2_methyltransferase"/>
    <property type="match status" value="1"/>
</dbReference>
<dbReference type="SUPFAM" id="SSF102114">
    <property type="entry name" value="Radical SAM enzymes"/>
    <property type="match status" value="1"/>
</dbReference>
<dbReference type="CDD" id="cd01335">
    <property type="entry name" value="Radical_SAM"/>
    <property type="match status" value="1"/>
</dbReference>
<keyword evidence="13 14" id="KW-1015">Disulfide bond</keyword>
<name>A0A1I3MPZ0_9BACT</name>
<keyword evidence="9 14" id="KW-0819">tRNA processing</keyword>
<dbReference type="PIRSF" id="PIRSF006004">
    <property type="entry name" value="CHP00048"/>
    <property type="match status" value="1"/>
</dbReference>
<dbReference type="InterPro" id="IPR004383">
    <property type="entry name" value="rRNA_lsu_MTrfase_RlmN/Cfr"/>
</dbReference>
<evidence type="ECO:0000256" key="7">
    <source>
        <dbReference type="ARBA" id="ARBA00022679"/>
    </source>
</evidence>
<dbReference type="InterPro" id="IPR027492">
    <property type="entry name" value="RNA_MTrfase_RlmN"/>
</dbReference>
<dbReference type="PANTHER" id="PTHR30544:SF5">
    <property type="entry name" value="RADICAL SAM CORE DOMAIN-CONTAINING PROTEIN"/>
    <property type="match status" value="1"/>
</dbReference>
<dbReference type="Pfam" id="PF04055">
    <property type="entry name" value="Radical_SAM"/>
    <property type="match status" value="1"/>
</dbReference>
<dbReference type="SFLD" id="SFLDS00029">
    <property type="entry name" value="Radical_SAM"/>
    <property type="match status" value="1"/>
</dbReference>
<feature type="active site" description="Proton acceptor" evidence="14">
    <location>
        <position position="90"/>
    </location>
</feature>
<proteinExistence type="inferred from homology"/>
<dbReference type="SFLD" id="SFLDG01062">
    <property type="entry name" value="methyltransferase_(Class_A)"/>
    <property type="match status" value="1"/>
</dbReference>
<dbReference type="GO" id="GO:0002935">
    <property type="term" value="F:tRNA (adenine(37)-C2)-methyltransferase activity"/>
    <property type="evidence" value="ECO:0007669"/>
    <property type="project" value="UniProtKB-UniRule"/>
</dbReference>
<evidence type="ECO:0000256" key="14">
    <source>
        <dbReference type="HAMAP-Rule" id="MF_01849"/>
    </source>
</evidence>
<evidence type="ECO:0000313" key="17">
    <source>
        <dbReference type="Proteomes" id="UP000198635"/>
    </source>
</evidence>
<dbReference type="Gene3D" id="3.20.20.70">
    <property type="entry name" value="Aldolase class I"/>
    <property type="match status" value="1"/>
</dbReference>
<organism evidence="16 17">
    <name type="scientific">Desulfomicrobium apsheronum</name>
    <dbReference type="NCBI Taxonomy" id="52560"/>
    <lineage>
        <taxon>Bacteria</taxon>
        <taxon>Pseudomonadati</taxon>
        <taxon>Thermodesulfobacteriota</taxon>
        <taxon>Desulfovibrionia</taxon>
        <taxon>Desulfovibrionales</taxon>
        <taxon>Desulfomicrobiaceae</taxon>
        <taxon>Desulfomicrobium</taxon>
    </lineage>
</organism>